<evidence type="ECO:0000256" key="2">
    <source>
        <dbReference type="ARBA" id="ARBA00004613"/>
    </source>
</evidence>
<sequence>MVTLYCAIAGLKRNAFSVDIDTSQSVGHLKDAIAQEQKFDFAASKLELYLAKKGESWLTENEVKNGVRDISGLKHLSAAGAILHRIGLSDEQVVGEVDGIEVDAGNGPVNVLVVVPTFVIVEEDESSEKYLSELTYYQHCGRLIQYKYRDYCAHILDKVDKFYDENERPIPFICVEGSSGMGKSQLAFALGGRRPYFYWLATRLGTNSQNNPTSKSEKEILDFKSDLYENGLLWTYGFIRALLEHCSSDEHQNSSRMIRFENQTVLKAEQRYKKDVRVLLAKMKAEQKKLTFFVLDEMTSNASKKLGASRRPPFNATSFVPVVWWLL</sequence>
<evidence type="ECO:0000313" key="5">
    <source>
        <dbReference type="EMBL" id="CEG42558.1"/>
    </source>
</evidence>
<dbReference type="GO" id="GO:0043657">
    <property type="term" value="C:host cell"/>
    <property type="evidence" value="ECO:0007669"/>
    <property type="project" value="UniProtKB-SubCell"/>
</dbReference>
<keyword evidence="6" id="KW-1185">Reference proteome</keyword>
<reference evidence="6" key="1">
    <citation type="submission" date="2014-09" db="EMBL/GenBank/DDBJ databases">
        <authorList>
            <person name="Sharma Rahul"/>
            <person name="Thines Marco"/>
        </authorList>
    </citation>
    <scope>NUCLEOTIDE SEQUENCE [LARGE SCALE GENOMIC DNA]</scope>
</reference>
<dbReference type="Pfam" id="PF20147">
    <property type="entry name" value="Crinkler"/>
    <property type="match status" value="1"/>
</dbReference>
<keyword evidence="3" id="KW-0964">Secreted</keyword>
<evidence type="ECO:0000259" key="4">
    <source>
        <dbReference type="Pfam" id="PF20147"/>
    </source>
</evidence>
<dbReference type="EMBL" id="CCYD01000645">
    <property type="protein sequence ID" value="CEG42558.1"/>
    <property type="molecule type" value="Genomic_DNA"/>
</dbReference>
<dbReference type="OrthoDB" id="129641at2759"/>
<dbReference type="GeneID" id="36407878"/>
<evidence type="ECO:0000256" key="1">
    <source>
        <dbReference type="ARBA" id="ARBA00004340"/>
    </source>
</evidence>
<name>A0A0P1AN85_PLAHL</name>
<comment type="subcellular location">
    <subcellularLocation>
        <location evidence="1">Host cell</location>
    </subcellularLocation>
    <subcellularLocation>
        <location evidence="2">Secreted</location>
    </subcellularLocation>
</comment>
<feature type="domain" description="Crinkler effector protein N-terminal" evidence="4">
    <location>
        <begin position="2"/>
        <end position="76"/>
    </location>
</feature>
<evidence type="ECO:0000313" key="6">
    <source>
        <dbReference type="Proteomes" id="UP000054928"/>
    </source>
</evidence>
<evidence type="ECO:0000256" key="3">
    <source>
        <dbReference type="ARBA" id="ARBA00022525"/>
    </source>
</evidence>
<dbReference type="OMA" id="YCAHILD"/>
<protein>
    <submittedName>
        <fullName evidence="5">CRN-like protein</fullName>
    </submittedName>
</protein>
<dbReference type="GO" id="GO:0005576">
    <property type="term" value="C:extracellular region"/>
    <property type="evidence" value="ECO:0007669"/>
    <property type="project" value="UniProtKB-SubCell"/>
</dbReference>
<proteinExistence type="predicted"/>
<accession>A0A0P1AN85</accession>
<organism evidence="5 6">
    <name type="scientific">Plasmopara halstedii</name>
    <name type="common">Downy mildew of sunflower</name>
    <dbReference type="NCBI Taxonomy" id="4781"/>
    <lineage>
        <taxon>Eukaryota</taxon>
        <taxon>Sar</taxon>
        <taxon>Stramenopiles</taxon>
        <taxon>Oomycota</taxon>
        <taxon>Peronosporomycetes</taxon>
        <taxon>Peronosporales</taxon>
        <taxon>Peronosporaceae</taxon>
        <taxon>Plasmopara</taxon>
    </lineage>
</organism>
<dbReference type="Proteomes" id="UP000054928">
    <property type="component" value="Unassembled WGS sequence"/>
</dbReference>
<dbReference type="AlphaFoldDB" id="A0A0P1AN85"/>
<dbReference type="InterPro" id="IPR045379">
    <property type="entry name" value="Crinkler_N"/>
</dbReference>
<dbReference type="RefSeq" id="XP_024578927.1">
    <property type="nucleotide sequence ID" value="XM_024728451.1"/>
</dbReference>